<dbReference type="AlphaFoldDB" id="A0A1J4JVV4"/>
<proteinExistence type="predicted"/>
<dbReference type="PANTHER" id="PTHR16861">
    <property type="entry name" value="GLYCOPROTEIN 38"/>
    <property type="match status" value="1"/>
</dbReference>
<dbReference type="VEuPathDB" id="TrichDB:TRFO_31795"/>
<name>A0A1J4JVV4_9EUKA</name>
<feature type="compositionally biased region" description="Gly residues" evidence="1">
    <location>
        <begin position="213"/>
        <end position="223"/>
    </location>
</feature>
<feature type="region of interest" description="Disordered" evidence="1">
    <location>
        <begin position="189"/>
        <end position="231"/>
    </location>
</feature>
<keyword evidence="4" id="KW-1185">Reference proteome</keyword>
<reference evidence="3" key="1">
    <citation type="submission" date="2016-10" db="EMBL/GenBank/DDBJ databases">
        <authorList>
            <person name="Benchimol M."/>
            <person name="Almeida L.G."/>
            <person name="Vasconcelos A.T."/>
            <person name="Perreira-Neves A."/>
            <person name="Rosa I.A."/>
            <person name="Tasca T."/>
            <person name="Bogo M.R."/>
            <person name="de Souza W."/>
        </authorList>
    </citation>
    <scope>NUCLEOTIDE SEQUENCE [LARGE SCALE GENOMIC DNA]</scope>
    <source>
        <strain evidence="3">K</strain>
    </source>
</reference>
<evidence type="ECO:0000313" key="4">
    <source>
        <dbReference type="Proteomes" id="UP000179807"/>
    </source>
</evidence>
<dbReference type="PANTHER" id="PTHR16861:SF4">
    <property type="entry name" value="SH3 DOMAIN PROTEIN (AFU_ORTHOLOGUE AFUA_1G13610)"/>
    <property type="match status" value="1"/>
</dbReference>
<evidence type="ECO:0000313" key="3">
    <source>
        <dbReference type="EMBL" id="OHT01413.1"/>
    </source>
</evidence>
<accession>A0A1J4JVV4</accession>
<keyword evidence="2" id="KW-1133">Transmembrane helix</keyword>
<sequence>MKGDKNGKWFSVITYPDTNGIIPVEANSELGRGFKYDVVANYDKVDFSKISVGAISVKTYSSSSSNNIKINVKKGSVVRQQHKSSKSSKSIRAENNQTSFYTNVCYSIDNNPIPVKRSAYLSDPINYAIQVGFDVKEAEFDPSNLEIDSNGCLTIYTYKLETPNKDKIMELTGIKDFVKGAEVSVSGEYDNIFTPPEEDDTNITLDSNSTDGSGSGSGSGGDGSNTDNEEPKSKAPLIAGVVVAVIVVIGVVVGILVYFLVIRKRRESSLSSNNTGNEDL</sequence>
<keyword evidence="2" id="KW-0812">Transmembrane</keyword>
<dbReference type="EMBL" id="MLAK01000913">
    <property type="protein sequence ID" value="OHT01413.1"/>
    <property type="molecule type" value="Genomic_DNA"/>
</dbReference>
<feature type="transmembrane region" description="Helical" evidence="2">
    <location>
        <begin position="237"/>
        <end position="261"/>
    </location>
</feature>
<dbReference type="GeneID" id="94842842"/>
<gene>
    <name evidence="3" type="ORF">TRFO_31795</name>
</gene>
<comment type="caution">
    <text evidence="3">The sequence shown here is derived from an EMBL/GenBank/DDBJ whole genome shotgun (WGS) entry which is preliminary data.</text>
</comment>
<dbReference type="RefSeq" id="XP_068354549.1">
    <property type="nucleotide sequence ID" value="XM_068508138.1"/>
</dbReference>
<evidence type="ECO:0000256" key="2">
    <source>
        <dbReference type="SAM" id="Phobius"/>
    </source>
</evidence>
<dbReference type="Proteomes" id="UP000179807">
    <property type="component" value="Unassembled WGS sequence"/>
</dbReference>
<keyword evidence="2" id="KW-0472">Membrane</keyword>
<evidence type="ECO:0000256" key="1">
    <source>
        <dbReference type="SAM" id="MobiDB-lite"/>
    </source>
</evidence>
<organism evidence="3 4">
    <name type="scientific">Tritrichomonas foetus</name>
    <dbReference type="NCBI Taxonomy" id="1144522"/>
    <lineage>
        <taxon>Eukaryota</taxon>
        <taxon>Metamonada</taxon>
        <taxon>Parabasalia</taxon>
        <taxon>Tritrichomonadida</taxon>
        <taxon>Tritrichomonadidae</taxon>
        <taxon>Tritrichomonas</taxon>
    </lineage>
</organism>
<protein>
    <submittedName>
        <fullName evidence="3">Uncharacterized protein</fullName>
    </submittedName>
</protein>